<sequence>MSIHERTKRYAVEVAEASLNAFETQARGTLEAPSGDENVRLYTAKGGSAVTLSSTTSSAAVIFDPESTLRNGQTAVHIYERNSAGSVIAAQTVNLGRSTSEFISAGVLSAGMKVFNSSGVDVIGGTQSQAVLTAVPRDISTITTTDLSNFCPNHQRDLISGVISREEASMTMAMTEHFGKKMALSRSNMIGNTVKRSWDDSLGTRRTTVGETLGKTVDTTYTLPTNSETDIATYLTTKTALVFADSNNLTEANNPLTFATYNVDFDAYCLVEDAGATQINYQVKVALIGYDSANNVVASASLNDYTTTSQAGTADRYDLQFRGSLSSSTRPITRVILAWNTNNGASNASTELAVSETVFKLTGYEETSDVPARAVQVCVLEGLNASATLNISSYAVLTGVPDSTNTFISAGDTQDAVYDNNAVEIFLKSITRVMPRAFTTRGHSAVSKTLSAMYGDEVIDISFKAMSFSGVSQAVKRLSKLAKATGKDVASLLDDIDPAVHAVGRTLSAMPGPAGAAGSAMMLGSDAYRMVRR</sequence>
<accession>A0A2V0RL44</accession>
<dbReference type="AlphaFoldDB" id="A0A2V0RL44"/>
<dbReference type="EMBL" id="BDQC01000177">
    <property type="protein sequence ID" value="GBH22586.1"/>
    <property type="molecule type" value="Genomic_RNA"/>
</dbReference>
<proteinExistence type="predicted"/>
<organism evidence="1">
    <name type="scientific">viral metagenome</name>
    <dbReference type="NCBI Taxonomy" id="1070528"/>
    <lineage>
        <taxon>unclassified sequences</taxon>
        <taxon>metagenomes</taxon>
        <taxon>organismal metagenomes</taxon>
    </lineage>
</organism>
<protein>
    <submittedName>
        <fullName evidence="1">Uncharacterized protein</fullName>
    </submittedName>
</protein>
<name>A0A2V0RL44_9ZZZZ</name>
<evidence type="ECO:0000313" key="1">
    <source>
        <dbReference type="EMBL" id="GBH22412.1"/>
    </source>
</evidence>
<reference evidence="1" key="1">
    <citation type="submission" date="2017-04" db="EMBL/GenBank/DDBJ databases">
        <title>Unveiling RNA virosphere associated with marine microorganisms.</title>
        <authorList>
            <person name="Urayama S."/>
            <person name="Takaki Y."/>
            <person name="Nishi S."/>
            <person name="Yoshida Y."/>
            <person name="Deguchi S."/>
            <person name="Takai K."/>
            <person name="Nunoura T."/>
        </authorList>
    </citation>
    <scope>NUCLEOTIDE SEQUENCE</scope>
</reference>
<dbReference type="EMBL" id="BDQB01000273">
    <property type="protein sequence ID" value="GBH22412.1"/>
    <property type="molecule type" value="Genomic_RNA"/>
</dbReference>
<comment type="caution">
    <text evidence="1">The sequence shown here is derived from an EMBL/GenBank/DDBJ whole genome shotgun (WGS) entry which is preliminary data.</text>
</comment>